<dbReference type="AlphaFoldDB" id="A0A1G2FWR5"/>
<evidence type="ECO:0000313" key="1">
    <source>
        <dbReference type="EMBL" id="OGZ42048.1"/>
    </source>
</evidence>
<dbReference type="Proteomes" id="UP000177126">
    <property type="component" value="Unassembled WGS sequence"/>
</dbReference>
<sequence length="91" mass="10372">MQPHWQPGSHWQHFWQSSGSQEHWFSALSGAPHWHLLSSMMVCYYGLFFITLPLSPPSKGEGGLFLYFNNTAREVSGSNIITADLRGFWAD</sequence>
<accession>A0A1G2FWR5</accession>
<evidence type="ECO:0000313" key="2">
    <source>
        <dbReference type="Proteomes" id="UP000177126"/>
    </source>
</evidence>
<proteinExistence type="predicted"/>
<protein>
    <submittedName>
        <fullName evidence="1">Uncharacterized protein</fullName>
    </submittedName>
</protein>
<name>A0A1G2FWR5_9BACT</name>
<organism evidence="1 2">
    <name type="scientific">Candidatus Portnoybacteria bacterium RIFCSPLOWO2_02_FULL_39_11</name>
    <dbReference type="NCBI Taxonomy" id="1802001"/>
    <lineage>
        <taxon>Bacteria</taxon>
        <taxon>Candidatus Portnoyibacteriota</taxon>
    </lineage>
</organism>
<comment type="caution">
    <text evidence="1">The sequence shown here is derived from an EMBL/GenBank/DDBJ whole genome shotgun (WGS) entry which is preliminary data.</text>
</comment>
<gene>
    <name evidence="1" type="ORF">A3B04_02630</name>
</gene>
<dbReference type="EMBL" id="MHNF01000004">
    <property type="protein sequence ID" value="OGZ42048.1"/>
    <property type="molecule type" value="Genomic_DNA"/>
</dbReference>
<reference evidence="1 2" key="1">
    <citation type="journal article" date="2016" name="Nat. Commun.">
        <title>Thousands of microbial genomes shed light on interconnected biogeochemical processes in an aquifer system.</title>
        <authorList>
            <person name="Anantharaman K."/>
            <person name="Brown C.T."/>
            <person name="Hug L.A."/>
            <person name="Sharon I."/>
            <person name="Castelle C.J."/>
            <person name="Probst A.J."/>
            <person name="Thomas B.C."/>
            <person name="Singh A."/>
            <person name="Wilkins M.J."/>
            <person name="Karaoz U."/>
            <person name="Brodie E.L."/>
            <person name="Williams K.H."/>
            <person name="Hubbard S.S."/>
            <person name="Banfield J.F."/>
        </authorList>
    </citation>
    <scope>NUCLEOTIDE SEQUENCE [LARGE SCALE GENOMIC DNA]</scope>
</reference>